<proteinExistence type="predicted"/>
<keyword evidence="1" id="KW-0472">Membrane</keyword>
<keyword evidence="1" id="KW-1133">Transmembrane helix</keyword>
<feature type="transmembrane region" description="Helical" evidence="1">
    <location>
        <begin position="47"/>
        <end position="67"/>
    </location>
</feature>
<dbReference type="Proteomes" id="UP001432202">
    <property type="component" value="Chromosome"/>
</dbReference>
<evidence type="ECO:0000256" key="1">
    <source>
        <dbReference type="SAM" id="Phobius"/>
    </source>
</evidence>
<accession>A0AAX4L634</accession>
<name>A0AAX4L634_9CREN</name>
<keyword evidence="1" id="KW-0812">Transmembrane</keyword>
<evidence type="ECO:0000313" key="3">
    <source>
        <dbReference type="Proteomes" id="UP001432202"/>
    </source>
</evidence>
<reference evidence="2 3" key="1">
    <citation type="submission" date="2024-02" db="EMBL/GenBank/DDBJ databases">
        <title>STSV induces naive adaptation in Sulfolobus.</title>
        <authorList>
            <person name="Xiang X."/>
            <person name="Song M."/>
        </authorList>
    </citation>
    <scope>NUCLEOTIDE SEQUENCE [LARGE SCALE GENOMIC DNA]</scope>
    <source>
        <strain evidence="2 3">RT2</strain>
    </source>
</reference>
<dbReference type="EMBL" id="CP146016">
    <property type="protein sequence ID" value="WWQ61751.1"/>
    <property type="molecule type" value="Genomic_DNA"/>
</dbReference>
<dbReference type="InterPro" id="IPR009321">
    <property type="entry name" value="DUF973"/>
</dbReference>
<evidence type="ECO:0000313" key="2">
    <source>
        <dbReference type="EMBL" id="WWQ61751.1"/>
    </source>
</evidence>
<dbReference type="GeneID" id="89335776"/>
<dbReference type="AlphaFoldDB" id="A0AAX4L634"/>
<sequence length="176" mass="20495">MYTIIPKNVTGVFEGTYKIPLNDTITVNQPIYENLVTYSKTELISQIVGYVTLLMTIFGILGFISYFRKARRKFRKSNNQYSNESKYQPMAPSYIYPNGNAILRINFYDYATILNARFNGIDSTYISPKELHPGYDEIHIYFPNVTVTPNAHYSITLLIRRGRRRFIYRVYAIGGR</sequence>
<protein>
    <submittedName>
        <fullName evidence="2">DUF973 family protein</fullName>
    </submittedName>
</protein>
<keyword evidence="3" id="KW-1185">Reference proteome</keyword>
<gene>
    <name evidence="2" type="ORF">V6M85_03370</name>
</gene>
<dbReference type="Pfam" id="PF06157">
    <property type="entry name" value="DUF973"/>
    <property type="match status" value="1"/>
</dbReference>
<organism evidence="2 3">
    <name type="scientific">Sulfolobus tengchongensis</name>
    <dbReference type="NCBI Taxonomy" id="207809"/>
    <lineage>
        <taxon>Archaea</taxon>
        <taxon>Thermoproteota</taxon>
        <taxon>Thermoprotei</taxon>
        <taxon>Sulfolobales</taxon>
        <taxon>Sulfolobaceae</taxon>
        <taxon>Sulfolobus</taxon>
    </lineage>
</organism>
<dbReference type="RefSeq" id="WP_338604562.1">
    <property type="nucleotide sequence ID" value="NZ_CP146016.1"/>
</dbReference>